<dbReference type="RefSeq" id="WP_160381192.1">
    <property type="nucleotide sequence ID" value="NZ_WNXQ01000002.1"/>
</dbReference>
<dbReference type="PANTHER" id="PTHR37302">
    <property type="entry name" value="SLR1116 PROTEIN"/>
    <property type="match status" value="1"/>
</dbReference>
<keyword evidence="2 3" id="KW-0479">Metal-binding</keyword>
<sequence>MISPAYCVMMAQYNSWQNRCMRQAMEQLDEADLTADRGAFFKSILGIANHLLWADRMWMSRLGDTVEKPDVAASGSTAITPTSAVWSAERFRLDGQMELWAEGLHAIDLTGNLRWYSGALGRDTARPVALCVAHMFNHQTHHRGQIHAMLTAAGARTADTDLFIMPGLE</sequence>
<dbReference type="Pfam" id="PF05163">
    <property type="entry name" value="DinB"/>
    <property type="match status" value="1"/>
</dbReference>
<dbReference type="InterPro" id="IPR007837">
    <property type="entry name" value="DinB"/>
</dbReference>
<evidence type="ECO:0000313" key="5">
    <source>
        <dbReference type="Proteomes" id="UP000443843"/>
    </source>
</evidence>
<comment type="similarity">
    <text evidence="1">Belongs to the DinB family.</text>
</comment>
<keyword evidence="5" id="KW-1185">Reference proteome</keyword>
<evidence type="ECO:0000256" key="1">
    <source>
        <dbReference type="ARBA" id="ARBA00008635"/>
    </source>
</evidence>
<comment type="caution">
    <text evidence="4">The sequence shown here is derived from an EMBL/GenBank/DDBJ whole genome shotgun (WGS) entry which is preliminary data.</text>
</comment>
<dbReference type="Proteomes" id="UP000443843">
    <property type="component" value="Unassembled WGS sequence"/>
</dbReference>
<feature type="binding site" evidence="3">
    <location>
        <position position="50"/>
    </location>
    <ligand>
        <name>a divalent metal cation</name>
        <dbReference type="ChEBI" id="CHEBI:60240"/>
    </ligand>
</feature>
<organism evidence="4 5">
    <name type="scientific">Pseudooceanicola pacificus</name>
    <dbReference type="NCBI Taxonomy" id="2676438"/>
    <lineage>
        <taxon>Bacteria</taxon>
        <taxon>Pseudomonadati</taxon>
        <taxon>Pseudomonadota</taxon>
        <taxon>Alphaproteobacteria</taxon>
        <taxon>Rhodobacterales</taxon>
        <taxon>Paracoccaceae</taxon>
        <taxon>Pseudooceanicola</taxon>
    </lineage>
</organism>
<dbReference type="SUPFAM" id="SSF109854">
    <property type="entry name" value="DinB/YfiT-like putative metalloenzymes"/>
    <property type="match status" value="1"/>
</dbReference>
<dbReference type="EMBL" id="WNXQ01000002">
    <property type="protein sequence ID" value="MWB77034.1"/>
    <property type="molecule type" value="Genomic_DNA"/>
</dbReference>
<feature type="binding site" evidence="3">
    <location>
        <position position="142"/>
    </location>
    <ligand>
        <name>a divalent metal cation</name>
        <dbReference type="ChEBI" id="CHEBI:60240"/>
    </ligand>
</feature>
<dbReference type="Gene3D" id="1.20.120.450">
    <property type="entry name" value="dinb family like domain"/>
    <property type="match status" value="1"/>
</dbReference>
<evidence type="ECO:0000256" key="2">
    <source>
        <dbReference type="ARBA" id="ARBA00022723"/>
    </source>
</evidence>
<evidence type="ECO:0000256" key="3">
    <source>
        <dbReference type="PIRSR" id="PIRSR607837-1"/>
    </source>
</evidence>
<reference evidence="4 5" key="1">
    <citation type="submission" date="2019-11" db="EMBL/GenBank/DDBJ databases">
        <title>Pseudooceanicola pacifica sp. nov., isolated from deep-sea sediment of the Pacific Ocean.</title>
        <authorList>
            <person name="Lyu L."/>
        </authorList>
    </citation>
    <scope>NUCLEOTIDE SEQUENCE [LARGE SCALE GENOMIC DNA]</scope>
    <source>
        <strain evidence="4 5">216_PA32_1</strain>
    </source>
</reference>
<dbReference type="InterPro" id="IPR034660">
    <property type="entry name" value="DinB/YfiT-like"/>
</dbReference>
<protein>
    <submittedName>
        <fullName evidence="4">DUF664 domain-containing protein</fullName>
    </submittedName>
</protein>
<accession>A0A844W2V7</accession>
<evidence type="ECO:0000313" key="4">
    <source>
        <dbReference type="EMBL" id="MWB77034.1"/>
    </source>
</evidence>
<proteinExistence type="inferred from homology"/>
<dbReference type="GO" id="GO:0046872">
    <property type="term" value="F:metal ion binding"/>
    <property type="evidence" value="ECO:0007669"/>
    <property type="project" value="UniProtKB-KW"/>
</dbReference>
<feature type="binding site" evidence="3">
    <location>
        <position position="138"/>
    </location>
    <ligand>
        <name>a divalent metal cation</name>
        <dbReference type="ChEBI" id="CHEBI:60240"/>
    </ligand>
</feature>
<name>A0A844W2V7_9RHOB</name>
<dbReference type="AlphaFoldDB" id="A0A844W2V7"/>
<dbReference type="PANTHER" id="PTHR37302:SF1">
    <property type="entry name" value="PROTEIN DINB"/>
    <property type="match status" value="1"/>
</dbReference>
<gene>
    <name evidence="4" type="ORF">GLS40_03220</name>
</gene>